<feature type="binding site" evidence="9">
    <location>
        <position position="273"/>
    </location>
    <ligand>
        <name>Mn(2+)</name>
        <dbReference type="ChEBI" id="CHEBI:29035"/>
        <label>1</label>
    </ligand>
</feature>
<dbReference type="SUPFAM" id="SSF52949">
    <property type="entry name" value="Macro domain-like"/>
    <property type="match status" value="1"/>
</dbReference>
<dbReference type="FunFam" id="3.40.220.10:FF:000001">
    <property type="entry name" value="Probable cytosol aminopeptidase"/>
    <property type="match status" value="1"/>
</dbReference>
<evidence type="ECO:0000256" key="2">
    <source>
        <dbReference type="ARBA" id="ARBA00000967"/>
    </source>
</evidence>
<dbReference type="CDD" id="cd00433">
    <property type="entry name" value="Peptidase_M17"/>
    <property type="match status" value="1"/>
</dbReference>
<dbReference type="Gene3D" id="3.40.220.10">
    <property type="entry name" value="Leucine Aminopeptidase, subunit E, domain 1"/>
    <property type="match status" value="1"/>
</dbReference>
<feature type="binding site" evidence="9">
    <location>
        <position position="291"/>
    </location>
    <ligand>
        <name>Mn(2+)</name>
        <dbReference type="ChEBI" id="CHEBI:29035"/>
        <label>2</label>
    </ligand>
</feature>
<evidence type="ECO:0000256" key="4">
    <source>
        <dbReference type="ARBA" id="ARBA00022438"/>
    </source>
</evidence>
<evidence type="ECO:0000313" key="12">
    <source>
        <dbReference type="Proteomes" id="UP000262878"/>
    </source>
</evidence>
<evidence type="ECO:0000256" key="9">
    <source>
        <dbReference type="HAMAP-Rule" id="MF_00181"/>
    </source>
</evidence>
<dbReference type="EMBL" id="DMUP01000067">
    <property type="protein sequence ID" value="HAR55753.1"/>
    <property type="molecule type" value="Genomic_DNA"/>
</dbReference>
<dbReference type="GO" id="GO:0006508">
    <property type="term" value="P:proteolysis"/>
    <property type="evidence" value="ECO:0007669"/>
    <property type="project" value="UniProtKB-KW"/>
</dbReference>
<dbReference type="Pfam" id="PF00883">
    <property type="entry name" value="Peptidase_M17"/>
    <property type="match status" value="1"/>
</dbReference>
<dbReference type="InterPro" id="IPR043472">
    <property type="entry name" value="Macro_dom-like"/>
</dbReference>
<dbReference type="InterPro" id="IPR023042">
    <property type="entry name" value="Peptidase_M17_leu_NH2_pept"/>
</dbReference>
<dbReference type="PROSITE" id="PS00631">
    <property type="entry name" value="CYTOSOL_AP"/>
    <property type="match status" value="1"/>
</dbReference>
<dbReference type="NCBIfam" id="NF002077">
    <property type="entry name" value="PRK00913.2-4"/>
    <property type="match status" value="1"/>
</dbReference>
<comment type="catalytic activity">
    <reaction evidence="2 9">
        <text>Release of an N-terminal amino acid, preferentially leucine, but not glutamic or aspartic acids.</text>
        <dbReference type="EC" id="3.4.11.10"/>
    </reaction>
</comment>
<feature type="active site" evidence="9">
    <location>
        <position position="354"/>
    </location>
</feature>
<keyword evidence="8 9" id="KW-0464">Manganese</keyword>
<keyword evidence="6 9" id="KW-0479">Metal-binding</keyword>
<dbReference type="FunFam" id="3.40.630.10:FF:000004">
    <property type="entry name" value="Probable cytosol aminopeptidase"/>
    <property type="match status" value="1"/>
</dbReference>
<dbReference type="GO" id="GO:0030145">
    <property type="term" value="F:manganese ion binding"/>
    <property type="evidence" value="ECO:0007669"/>
    <property type="project" value="UniProtKB-UniRule"/>
</dbReference>
<dbReference type="Proteomes" id="UP000262878">
    <property type="component" value="Unassembled WGS sequence"/>
</dbReference>
<keyword evidence="7 9" id="KW-0378">Hydrolase</keyword>
<dbReference type="GO" id="GO:0003677">
    <property type="term" value="F:DNA binding"/>
    <property type="evidence" value="ECO:0007669"/>
    <property type="project" value="UniProtKB-ARBA"/>
</dbReference>
<reference evidence="11 12" key="1">
    <citation type="journal article" date="2018" name="Nat. Biotechnol.">
        <title>A standardized bacterial taxonomy based on genome phylogeny substantially revises the tree of life.</title>
        <authorList>
            <person name="Parks D.H."/>
            <person name="Chuvochina M."/>
            <person name="Waite D.W."/>
            <person name="Rinke C."/>
            <person name="Skarshewski A."/>
            <person name="Chaumeil P.A."/>
            <person name="Hugenholtz P."/>
        </authorList>
    </citation>
    <scope>NUCLEOTIDE SEQUENCE [LARGE SCALE GENOMIC DNA]</scope>
    <source>
        <strain evidence="11">UBA9360</strain>
    </source>
</reference>
<proteinExistence type="inferred from homology"/>
<dbReference type="InterPro" id="IPR000819">
    <property type="entry name" value="Peptidase_M17_C"/>
</dbReference>
<dbReference type="NCBIfam" id="NF002073">
    <property type="entry name" value="PRK00913.1-2"/>
    <property type="match status" value="1"/>
</dbReference>
<dbReference type="HAMAP" id="MF_00181">
    <property type="entry name" value="Cytosol_peptidase_M17"/>
    <property type="match status" value="1"/>
</dbReference>
<dbReference type="RefSeq" id="WP_006956974.1">
    <property type="nucleotide sequence ID" value="NZ_DAIRLQ010000009.1"/>
</dbReference>
<keyword evidence="4 9" id="KW-0031">Aminopeptidase</keyword>
<comment type="function">
    <text evidence="9">Presumably involved in the processing and regular turnover of intracellular proteins. Catalyzes the removal of unsubstituted N-terminal amino acids from various peptides.</text>
</comment>
<evidence type="ECO:0000256" key="3">
    <source>
        <dbReference type="ARBA" id="ARBA00009528"/>
    </source>
</evidence>
<comment type="cofactor">
    <cofactor evidence="9">
        <name>Mn(2+)</name>
        <dbReference type="ChEBI" id="CHEBI:29035"/>
    </cofactor>
    <text evidence="9">Binds 2 manganese ions per subunit.</text>
</comment>
<dbReference type="SUPFAM" id="SSF53187">
    <property type="entry name" value="Zn-dependent exopeptidases"/>
    <property type="match status" value="1"/>
</dbReference>
<dbReference type="Gene3D" id="3.40.630.10">
    <property type="entry name" value="Zn peptidases"/>
    <property type="match status" value="1"/>
</dbReference>
<dbReference type="EC" id="3.4.11.1" evidence="9"/>
<evidence type="ECO:0000256" key="6">
    <source>
        <dbReference type="ARBA" id="ARBA00022723"/>
    </source>
</evidence>
<dbReference type="NCBIfam" id="NF002074">
    <property type="entry name" value="PRK00913.1-4"/>
    <property type="match status" value="1"/>
</dbReference>
<sequence length="502" mass="54720">MEFSVKSGNPEKQRSACIVVGVFEPRRLSGVAEQLDNVSEGYLSNLLRRGDLEGKTGQVLLLHHVPNVLAERVLLVGCGKERELDERQYKQIIAKTINTLNETGSMEAVCFLSELHVKGRDTYWKVRMAVEAAHQTIYSFNQLKTKKEEPRRPLRKLTFNVPSRKELTIGEQAINHGLAVAAGMDKCRDVANMPPNICTPRYLADQAHALAEKYAQLEVTTVEEKEMAELGMNAYLAVGRGSEHESVLTLMHYKGAADDQAPIVLVGKGLTFDSGGISIKPSANMDEMKYDMGGAAGVFGAMQALAEMQLPINVIGVMAGCENMPDGKAYRPGDILTTMSGQTVEVLNTDAEGRLVLCDTLTYVERFEPELVIDLATLTGACVVALGSHASAVLSQHNPLASEILNAASQSGDKAWRLPLWDEYQSQLDSPFADMQNIGGKEAGTITAACFLSRFTRKYNWAHMDIAGTAWSGGANKGSTGRPVPLLSQFLINRCQQVDAND</sequence>
<dbReference type="EC" id="3.4.11.10" evidence="9"/>
<evidence type="ECO:0000256" key="8">
    <source>
        <dbReference type="ARBA" id="ARBA00023211"/>
    </source>
</evidence>
<dbReference type="GO" id="GO:0070006">
    <property type="term" value="F:metalloaminopeptidase activity"/>
    <property type="evidence" value="ECO:0007669"/>
    <property type="project" value="InterPro"/>
</dbReference>
<dbReference type="STRING" id="314276.OS145_05860"/>
<protein>
    <recommendedName>
        <fullName evidence="9">Probable cytosol aminopeptidase</fullName>
        <ecNumber evidence="9">3.4.11.1</ecNumber>
    </recommendedName>
    <alternativeName>
        <fullName evidence="9">Leucine aminopeptidase</fullName>
        <shortName evidence="9">LAP</shortName>
        <ecNumber evidence="9">3.4.11.10</ecNumber>
    </alternativeName>
    <alternativeName>
        <fullName evidence="9">Leucyl aminopeptidase</fullName>
    </alternativeName>
</protein>
<keyword evidence="9" id="KW-0963">Cytoplasm</keyword>
<comment type="subcellular location">
    <subcellularLocation>
        <location evidence="9">Cytoplasm</location>
    </subcellularLocation>
</comment>
<accession>A0A348WMJ1</accession>
<organism evidence="11 12">
    <name type="scientific">Idiomarina baltica</name>
    <dbReference type="NCBI Taxonomy" id="190892"/>
    <lineage>
        <taxon>Bacteria</taxon>
        <taxon>Pseudomonadati</taxon>
        <taxon>Pseudomonadota</taxon>
        <taxon>Gammaproteobacteria</taxon>
        <taxon>Alteromonadales</taxon>
        <taxon>Idiomarinaceae</taxon>
        <taxon>Idiomarina</taxon>
    </lineage>
</organism>
<feature type="binding site" evidence="9">
    <location>
        <position position="352"/>
    </location>
    <ligand>
        <name>Mn(2+)</name>
        <dbReference type="ChEBI" id="CHEBI:29035"/>
        <label>1</label>
    </ligand>
</feature>
<comment type="catalytic activity">
    <reaction evidence="1 9">
        <text>Release of an N-terminal amino acid, Xaa-|-Yaa-, in which Xaa is preferably Leu, but may be other amino acids including Pro although not Arg or Lys, and Yaa may be Pro. Amino acid amides and methyl esters are also readily hydrolyzed, but rates on arylamides are exceedingly low.</text>
        <dbReference type="EC" id="3.4.11.1"/>
    </reaction>
</comment>
<dbReference type="NCBIfam" id="NF002072">
    <property type="entry name" value="PRK00913.1-1"/>
    <property type="match status" value="1"/>
</dbReference>
<feature type="binding site" evidence="9">
    <location>
        <position position="352"/>
    </location>
    <ligand>
        <name>Mn(2+)</name>
        <dbReference type="ChEBI" id="CHEBI:29035"/>
        <label>2</label>
    </ligand>
</feature>
<feature type="binding site" evidence="9">
    <location>
        <position position="350"/>
    </location>
    <ligand>
        <name>Mn(2+)</name>
        <dbReference type="ChEBI" id="CHEBI:29035"/>
        <label>1</label>
    </ligand>
</feature>
<feature type="binding site" evidence="9">
    <location>
        <position position="273"/>
    </location>
    <ligand>
        <name>Mn(2+)</name>
        <dbReference type="ChEBI" id="CHEBI:29035"/>
        <label>2</label>
    </ligand>
</feature>
<dbReference type="Pfam" id="PF02789">
    <property type="entry name" value="Peptidase_M17_N"/>
    <property type="match status" value="1"/>
</dbReference>
<dbReference type="PANTHER" id="PTHR11963">
    <property type="entry name" value="LEUCINE AMINOPEPTIDASE-RELATED"/>
    <property type="match status" value="1"/>
</dbReference>
<dbReference type="GO" id="GO:0006310">
    <property type="term" value="P:DNA recombination"/>
    <property type="evidence" value="ECO:0007669"/>
    <property type="project" value="UniProtKB-ARBA"/>
</dbReference>
<evidence type="ECO:0000313" key="11">
    <source>
        <dbReference type="EMBL" id="HAR55753.1"/>
    </source>
</evidence>
<gene>
    <name evidence="9" type="primary">pepA</name>
    <name evidence="11" type="ORF">DCR58_03095</name>
</gene>
<feature type="domain" description="Cytosol aminopeptidase" evidence="10">
    <location>
        <begin position="348"/>
        <end position="355"/>
    </location>
</feature>
<comment type="caution">
    <text evidence="11">The sequence shown here is derived from an EMBL/GenBank/DDBJ whole genome shotgun (WGS) entry which is preliminary data.</text>
</comment>
<dbReference type="PANTHER" id="PTHR11963:SF23">
    <property type="entry name" value="CYTOSOL AMINOPEPTIDASE"/>
    <property type="match status" value="1"/>
</dbReference>
<comment type="similarity">
    <text evidence="3 9">Belongs to the peptidase M17 family.</text>
</comment>
<keyword evidence="5 9" id="KW-0645">Protease</keyword>
<feature type="active site" evidence="9">
    <location>
        <position position="280"/>
    </location>
</feature>
<evidence type="ECO:0000256" key="1">
    <source>
        <dbReference type="ARBA" id="ARBA00000135"/>
    </source>
</evidence>
<dbReference type="GO" id="GO:0006355">
    <property type="term" value="P:regulation of DNA-templated transcription"/>
    <property type="evidence" value="ECO:0007669"/>
    <property type="project" value="UniProtKB-ARBA"/>
</dbReference>
<evidence type="ECO:0000256" key="5">
    <source>
        <dbReference type="ARBA" id="ARBA00022670"/>
    </source>
</evidence>
<evidence type="ECO:0000259" key="10">
    <source>
        <dbReference type="PROSITE" id="PS00631"/>
    </source>
</evidence>
<dbReference type="AlphaFoldDB" id="A0A348WMJ1"/>
<dbReference type="InterPro" id="IPR008283">
    <property type="entry name" value="Peptidase_M17_N"/>
</dbReference>
<dbReference type="PRINTS" id="PR00481">
    <property type="entry name" value="LAMNOPPTDASE"/>
</dbReference>
<feature type="binding site" evidence="9">
    <location>
        <position position="268"/>
    </location>
    <ligand>
        <name>Mn(2+)</name>
        <dbReference type="ChEBI" id="CHEBI:29035"/>
        <label>2</label>
    </ligand>
</feature>
<name>A0A348WMJ1_9GAMM</name>
<dbReference type="GO" id="GO:0005737">
    <property type="term" value="C:cytoplasm"/>
    <property type="evidence" value="ECO:0007669"/>
    <property type="project" value="UniProtKB-SubCell"/>
</dbReference>
<evidence type="ECO:0000256" key="7">
    <source>
        <dbReference type="ARBA" id="ARBA00022801"/>
    </source>
</evidence>
<dbReference type="InterPro" id="IPR011356">
    <property type="entry name" value="Leucine_aapep/pepB"/>
</dbReference>